<keyword evidence="3" id="KW-1185">Reference proteome</keyword>
<keyword evidence="1" id="KW-0812">Transmembrane</keyword>
<proteinExistence type="predicted"/>
<name>A0AAE0MHV4_9PEZI</name>
<dbReference type="SUPFAM" id="SSF50630">
    <property type="entry name" value="Acid proteases"/>
    <property type="match status" value="1"/>
</dbReference>
<feature type="transmembrane region" description="Helical" evidence="1">
    <location>
        <begin position="693"/>
        <end position="713"/>
    </location>
</feature>
<evidence type="ECO:0000313" key="2">
    <source>
        <dbReference type="EMBL" id="KAK3332765.1"/>
    </source>
</evidence>
<dbReference type="Proteomes" id="UP001286456">
    <property type="component" value="Unassembled WGS sequence"/>
</dbReference>
<gene>
    <name evidence="2" type="ORF">B0T19DRAFT_482960</name>
</gene>
<feature type="transmembrane region" description="Helical" evidence="1">
    <location>
        <begin position="927"/>
        <end position="947"/>
    </location>
</feature>
<evidence type="ECO:0000313" key="3">
    <source>
        <dbReference type="Proteomes" id="UP001286456"/>
    </source>
</evidence>
<reference evidence="2" key="2">
    <citation type="submission" date="2023-06" db="EMBL/GenBank/DDBJ databases">
        <authorList>
            <consortium name="Lawrence Berkeley National Laboratory"/>
            <person name="Haridas S."/>
            <person name="Hensen N."/>
            <person name="Bonometti L."/>
            <person name="Westerberg I."/>
            <person name="Brannstrom I.O."/>
            <person name="Guillou S."/>
            <person name="Cros-Aarteil S."/>
            <person name="Calhoun S."/>
            <person name="Kuo A."/>
            <person name="Mondo S."/>
            <person name="Pangilinan J."/>
            <person name="Riley R."/>
            <person name="Labutti K."/>
            <person name="Andreopoulos B."/>
            <person name="Lipzen A."/>
            <person name="Chen C."/>
            <person name="Yanf M."/>
            <person name="Daum C."/>
            <person name="Ng V."/>
            <person name="Clum A."/>
            <person name="Steindorff A."/>
            <person name="Ohm R."/>
            <person name="Martin F."/>
            <person name="Silar P."/>
            <person name="Natvig D."/>
            <person name="Lalanne C."/>
            <person name="Gautier V."/>
            <person name="Ament-Velasquez S.L."/>
            <person name="Kruys A."/>
            <person name="Hutchinson M.I."/>
            <person name="Powell A.J."/>
            <person name="Barry K."/>
            <person name="Miller A.N."/>
            <person name="Grigoriev I.V."/>
            <person name="Debuchy R."/>
            <person name="Gladieux P."/>
            <person name="Thoren M.H."/>
            <person name="Johannesson H."/>
        </authorList>
    </citation>
    <scope>NUCLEOTIDE SEQUENCE</scope>
    <source>
        <strain evidence="2">SMH4131-1</strain>
    </source>
</reference>
<feature type="transmembrane region" description="Helical" evidence="1">
    <location>
        <begin position="501"/>
        <end position="520"/>
    </location>
</feature>
<feature type="transmembrane region" description="Helical" evidence="1">
    <location>
        <begin position="561"/>
        <end position="585"/>
    </location>
</feature>
<feature type="transmembrane region" description="Helical" evidence="1">
    <location>
        <begin position="532"/>
        <end position="555"/>
    </location>
</feature>
<feature type="transmembrane region" description="Helical" evidence="1">
    <location>
        <begin position="754"/>
        <end position="778"/>
    </location>
</feature>
<accession>A0AAE0MHV4</accession>
<dbReference type="InterPro" id="IPR021109">
    <property type="entry name" value="Peptidase_aspartic_dom_sf"/>
</dbReference>
<feature type="transmembrane region" description="Helical" evidence="1">
    <location>
        <begin position="1412"/>
        <end position="1435"/>
    </location>
</feature>
<dbReference type="Gene3D" id="2.40.70.10">
    <property type="entry name" value="Acid Proteases"/>
    <property type="match status" value="1"/>
</dbReference>
<feature type="transmembrane region" description="Helical" evidence="1">
    <location>
        <begin position="785"/>
        <end position="805"/>
    </location>
</feature>
<organism evidence="2 3">
    <name type="scientific">Cercophora scortea</name>
    <dbReference type="NCBI Taxonomy" id="314031"/>
    <lineage>
        <taxon>Eukaryota</taxon>
        <taxon>Fungi</taxon>
        <taxon>Dikarya</taxon>
        <taxon>Ascomycota</taxon>
        <taxon>Pezizomycotina</taxon>
        <taxon>Sordariomycetes</taxon>
        <taxon>Sordariomycetidae</taxon>
        <taxon>Sordariales</taxon>
        <taxon>Lasiosphaeriaceae</taxon>
        <taxon>Cercophora</taxon>
    </lineage>
</organism>
<protein>
    <submittedName>
        <fullName evidence="2">Uncharacterized protein</fullName>
    </submittedName>
</protein>
<comment type="caution">
    <text evidence="2">The sequence shown here is derived from an EMBL/GenBank/DDBJ whole genome shotgun (WGS) entry which is preliminary data.</text>
</comment>
<feature type="transmembrane region" description="Helical" evidence="1">
    <location>
        <begin position="647"/>
        <end position="672"/>
    </location>
</feature>
<feature type="transmembrane region" description="Helical" evidence="1">
    <location>
        <begin position="606"/>
        <end position="627"/>
    </location>
</feature>
<keyword evidence="1" id="KW-1133">Transmembrane helix</keyword>
<sequence>MQTAASEACTASALYPFTSPPASVPRPWPDDSNFSAARGRLCHDMSHLIVADLMSTTRVQPSTTTFSIMLLLQALRSLVPRPTLKQPLPASITNPSIGEFYCMMGLVNRCWQAIGPVRDMFELLSCEISVILSEWDAPDDEILGWSIFMIGPTEQTARPTLLIYGENASARKTVRTIIEDSGIMQRYPNVRLNDECRSPPDFNRVDRLQHLSGVCVPQQPEQGGPSITHLSEFQVLALTTSSLQGTGIFFQGTDSRQLRKATAGIAFQAGGKSFLTTVAHVLSEQNRLVSAHGGDVNEDAQQFVSSPDAAMTEIGKPVRLGVPGKPTVDYALVELYPNILGLGYETLPTIGDLQRRIVKKPQDAMVKVTSATRPGLEGSLSGTSSFVHLPGTRGFQEVWTVRLNQTLDKGDCGSMVVDATNGNIYGHVVVGSPSSNSAYILPAYRLLSELETKFGHQADGKLLEPTADLPFASLLGRGKLHADLSMSPHASITPARNASNFMATTHTPIFTLVFGLAFYLSLSSTTSQDNPLATPILLAMALGAAVSNIASVAFGTCVNRVFAIAKLVFLIVLICISCMLTRIPAGDSRAFMSVIWAKCREWVRPLFGLGIGANIAPLAALLMSLPIPRELVSSPFYRSLEAVVMRIGSPAPLLISIVFGFLGQLTHSYMYSRFHYGSDIYQQSDQLVSRTNFLWKFMMGCAIFPTAVVLYIFSGWFEARLDSQVTAHSKPDYSHEYSTLQHQGRVVNRSSINLVFVLVKVALLATFIVAAVCSPAVLIAIGPGAAAISLLMATLLTCVVMLSLAESISDLLYHFSSILADSRTTPSYEDPVQQTFAKRRWAIWNKLISPVSWAPVFRVMLFWYGIDGALQLAARTKPPISSVHIPPIATGNFAVQLFILAFIPCVATIAVYLSMGRVLDQLSTPQAKGRATMLLAFLVLFLTGLVLDGVRCSGLVDAHDIISEYESDFSMGGLGLGTSPPTLRLGNCSIPAAEGSIIDSWGAPVYTFPSLGTEPDDRTTGAKFIGPYVCVTPSTERDTTLMSPAICSPDHLQQENMTLAQCWSRRGGLLASDTRLDNIRVFLDSPSWPPYPPSPPFPTPPTPQVLDLPANVITEPHPNQTTAHLGLGHDSPLIESLYSSGHIGSRTWGFDAGSRSIAVNRGGSLVIGGWNARSPTTRFTSFPLNPNPVPHPSPNATSNSPCLLQTTISSLLLRPGDGSPPLQLLPPNLEILTACIEPSTYLLHFPPTHLQEFQRQIESHPWPWPLTPASTTTSTTTTTSTIPPTLHRLFTGLLYAHNPSLRTGLFNASLSITLAPDFTVTIPADELTQPVSALAPDGSATTLTENFTELALAPSTSDTDFAVLGAVFLSQVYLFVDHDQGTFSLALANQTAGMPIVPVMWPGPVRMGLSSWAVLAATLVMPWAVVVWYVVWVLLGAPTRRTGWLGRRYYEGVGRGSLEKMDTTTAELRGEGGSRGRVTARWRSSFAWVR</sequence>
<dbReference type="EMBL" id="JAUEPO010000002">
    <property type="protein sequence ID" value="KAK3332765.1"/>
    <property type="molecule type" value="Genomic_DNA"/>
</dbReference>
<keyword evidence="1" id="KW-0472">Membrane</keyword>
<reference evidence="2" key="1">
    <citation type="journal article" date="2023" name="Mol. Phylogenet. Evol.">
        <title>Genome-scale phylogeny and comparative genomics of the fungal order Sordariales.</title>
        <authorList>
            <person name="Hensen N."/>
            <person name="Bonometti L."/>
            <person name="Westerberg I."/>
            <person name="Brannstrom I.O."/>
            <person name="Guillou S."/>
            <person name="Cros-Aarteil S."/>
            <person name="Calhoun S."/>
            <person name="Haridas S."/>
            <person name="Kuo A."/>
            <person name="Mondo S."/>
            <person name="Pangilinan J."/>
            <person name="Riley R."/>
            <person name="LaButti K."/>
            <person name="Andreopoulos B."/>
            <person name="Lipzen A."/>
            <person name="Chen C."/>
            <person name="Yan M."/>
            <person name="Daum C."/>
            <person name="Ng V."/>
            <person name="Clum A."/>
            <person name="Steindorff A."/>
            <person name="Ohm R.A."/>
            <person name="Martin F."/>
            <person name="Silar P."/>
            <person name="Natvig D.O."/>
            <person name="Lalanne C."/>
            <person name="Gautier V."/>
            <person name="Ament-Velasquez S.L."/>
            <person name="Kruys A."/>
            <person name="Hutchinson M.I."/>
            <person name="Powell A.J."/>
            <person name="Barry K."/>
            <person name="Miller A.N."/>
            <person name="Grigoriev I.V."/>
            <person name="Debuchy R."/>
            <person name="Gladieux P."/>
            <person name="Hiltunen Thoren M."/>
            <person name="Johannesson H."/>
        </authorList>
    </citation>
    <scope>NUCLEOTIDE SEQUENCE</scope>
    <source>
        <strain evidence="2">SMH4131-1</strain>
    </source>
</reference>
<feature type="transmembrane region" description="Helical" evidence="1">
    <location>
        <begin position="893"/>
        <end position="915"/>
    </location>
</feature>
<evidence type="ECO:0000256" key="1">
    <source>
        <dbReference type="SAM" id="Phobius"/>
    </source>
</evidence>